<dbReference type="InterPro" id="IPR036390">
    <property type="entry name" value="WH_DNA-bd_sf"/>
</dbReference>
<dbReference type="InterPro" id="IPR036388">
    <property type="entry name" value="WH-like_DNA-bd_sf"/>
</dbReference>
<dbReference type="STRING" id="983920.Y88_2136"/>
<comment type="caution">
    <text evidence="1">The sequence shown here is derived from an EMBL/GenBank/DDBJ whole genome shotgun (WGS) entry which is preliminary data.</text>
</comment>
<name>F1Z584_9SPHN</name>
<dbReference type="RefSeq" id="WP_008069388.1">
    <property type="nucleotide sequence ID" value="NZ_AQWK01000005.1"/>
</dbReference>
<dbReference type="SUPFAM" id="SSF46785">
    <property type="entry name" value="Winged helix' DNA-binding domain"/>
    <property type="match status" value="1"/>
</dbReference>
<organism evidence="1 2">
    <name type="scientific">Novosphingobium nitrogenifigens DSM 19370</name>
    <dbReference type="NCBI Taxonomy" id="983920"/>
    <lineage>
        <taxon>Bacteria</taxon>
        <taxon>Pseudomonadati</taxon>
        <taxon>Pseudomonadota</taxon>
        <taxon>Alphaproteobacteria</taxon>
        <taxon>Sphingomonadales</taxon>
        <taxon>Sphingomonadaceae</taxon>
        <taxon>Novosphingobium</taxon>
    </lineage>
</organism>
<dbReference type="InParanoid" id="F1Z584"/>
<proteinExistence type="predicted"/>
<accession>F1Z584</accession>
<reference evidence="1 2" key="1">
    <citation type="journal article" date="2012" name="J. Bacteriol.">
        <title>Draft Genome Sequence of Novosphingobium nitrogenifigens Y88T.</title>
        <authorList>
            <person name="Strabala T.J."/>
            <person name="Macdonald L."/>
            <person name="Liu V."/>
            <person name="Smit A.M."/>
        </authorList>
    </citation>
    <scope>NUCLEOTIDE SEQUENCE [LARGE SCALE GENOMIC DNA]</scope>
    <source>
        <strain evidence="1 2">DSM 19370</strain>
    </source>
</reference>
<dbReference type="Proteomes" id="UP000004728">
    <property type="component" value="Unassembled WGS sequence"/>
</dbReference>
<evidence type="ECO:0000313" key="1">
    <source>
        <dbReference type="EMBL" id="EGD60262.1"/>
    </source>
</evidence>
<dbReference type="OrthoDB" id="9800709at2"/>
<dbReference type="PANTHER" id="PTHR30432:SF1">
    <property type="entry name" value="DNA-BINDING TRANSCRIPTIONAL DUAL REGULATOR MODE"/>
    <property type="match status" value="1"/>
</dbReference>
<dbReference type="EMBL" id="AEWJ01000023">
    <property type="protein sequence ID" value="EGD60262.1"/>
    <property type="molecule type" value="Genomic_DNA"/>
</dbReference>
<dbReference type="HOGENOM" id="CLU_125440_1_1_5"/>
<gene>
    <name evidence="1" type="ORF">Y88_2136</name>
</gene>
<dbReference type="eggNOG" id="COG2005">
    <property type="taxonomic scope" value="Bacteria"/>
</dbReference>
<dbReference type="Gene3D" id="1.10.10.10">
    <property type="entry name" value="Winged helix-like DNA-binding domain superfamily/Winged helix DNA-binding domain"/>
    <property type="match status" value="1"/>
</dbReference>
<dbReference type="InterPro" id="IPR051815">
    <property type="entry name" value="Molybdate_resp_trans_reg"/>
</dbReference>
<evidence type="ECO:0000313" key="2">
    <source>
        <dbReference type="Proteomes" id="UP000004728"/>
    </source>
</evidence>
<keyword evidence="2" id="KW-1185">Reference proteome</keyword>
<protein>
    <submittedName>
        <fullName evidence="1">ModE family transcriptional regulator</fullName>
    </submittedName>
</protein>
<sequence>MTFTLKIKIQLLCGPEIAMGPGKADLLEAIGAHGSISAAGRAMGMSYRRAWLLVDVMNRCWREPLVETSAGSSQHGGGARLTPLGQTVLAHYRALQAGVAAAASGPDRAALVDLLLDEPKASQKD</sequence>
<dbReference type="AlphaFoldDB" id="F1Z584"/>
<dbReference type="PANTHER" id="PTHR30432">
    <property type="entry name" value="TRANSCRIPTIONAL REGULATOR MODE"/>
    <property type="match status" value="1"/>
</dbReference>